<keyword evidence="3" id="KW-0560">Oxidoreductase</keyword>
<dbReference type="RefSeq" id="WP_108174707.1">
    <property type="nucleotide sequence ID" value="NZ_PZZL01000002.1"/>
</dbReference>
<organism evidence="5 6">
    <name type="scientific">Phreatobacter oligotrophus</name>
    <dbReference type="NCBI Taxonomy" id="1122261"/>
    <lineage>
        <taxon>Bacteria</taxon>
        <taxon>Pseudomonadati</taxon>
        <taxon>Pseudomonadota</taxon>
        <taxon>Alphaproteobacteria</taxon>
        <taxon>Hyphomicrobiales</taxon>
        <taxon>Phreatobacteraceae</taxon>
        <taxon>Phreatobacter</taxon>
    </lineage>
</organism>
<dbReference type="SUPFAM" id="SSF56176">
    <property type="entry name" value="FAD-binding/transporter-associated domain-like"/>
    <property type="match status" value="1"/>
</dbReference>
<dbReference type="InterPro" id="IPR016169">
    <property type="entry name" value="FAD-bd_PCMH_sub2"/>
</dbReference>
<sequence>MTRYFRPTSLDEAIAIKAAQDVTVLAGGTDVYPVRTARKAWGDPAHKPVLDITAIPGLRGITQEAGGWRLGALTTWSDLARADLPPLFDGYRRAAREVGGLQVQNLGTLAGNLVTASPAGDGIPNLMALDAVVEVAGKGGTRTLPIQAFSTGYRSTALASHELVTALIVPKLDGARSTFCKLGARKYLVISIAMVAAVVATDEAGTITAARIAVGACSAVAQRLSALETALIGKALASASGLVNPDHLAGLQPIDDVRASAAYRRDAALTLVRDALADLASPASRRAA</sequence>
<name>A0A2T4ZFR2_9HYPH</name>
<dbReference type="Gene3D" id="3.30.43.10">
    <property type="entry name" value="Uridine Diphospho-n-acetylenolpyruvylglucosamine Reductase, domain 2"/>
    <property type="match status" value="1"/>
</dbReference>
<dbReference type="SUPFAM" id="SSF55447">
    <property type="entry name" value="CO dehydrogenase flavoprotein C-terminal domain-like"/>
    <property type="match status" value="1"/>
</dbReference>
<dbReference type="Proteomes" id="UP000241808">
    <property type="component" value="Unassembled WGS sequence"/>
</dbReference>
<evidence type="ECO:0000259" key="4">
    <source>
        <dbReference type="PROSITE" id="PS51387"/>
    </source>
</evidence>
<dbReference type="Gene3D" id="3.30.465.10">
    <property type="match status" value="1"/>
</dbReference>
<evidence type="ECO:0000256" key="1">
    <source>
        <dbReference type="ARBA" id="ARBA00022630"/>
    </source>
</evidence>
<proteinExistence type="predicted"/>
<gene>
    <name evidence="5" type="ORF">C8P69_102141</name>
</gene>
<dbReference type="EMBL" id="PZZL01000002">
    <property type="protein sequence ID" value="PTM60759.1"/>
    <property type="molecule type" value="Genomic_DNA"/>
</dbReference>
<dbReference type="InterPro" id="IPR051312">
    <property type="entry name" value="Diverse_Substr_Oxidored"/>
</dbReference>
<evidence type="ECO:0000256" key="2">
    <source>
        <dbReference type="ARBA" id="ARBA00022827"/>
    </source>
</evidence>
<dbReference type="InterPro" id="IPR005107">
    <property type="entry name" value="CO_DH_flav_C"/>
</dbReference>
<dbReference type="InterPro" id="IPR016166">
    <property type="entry name" value="FAD-bd_PCMH"/>
</dbReference>
<evidence type="ECO:0000313" key="6">
    <source>
        <dbReference type="Proteomes" id="UP000241808"/>
    </source>
</evidence>
<dbReference type="InterPro" id="IPR036318">
    <property type="entry name" value="FAD-bd_PCMH-like_sf"/>
</dbReference>
<dbReference type="Pfam" id="PF00941">
    <property type="entry name" value="FAD_binding_5"/>
    <property type="match status" value="1"/>
</dbReference>
<feature type="domain" description="FAD-binding PCMH-type" evidence="4">
    <location>
        <begin position="1"/>
        <end position="174"/>
    </location>
</feature>
<dbReference type="Pfam" id="PF03450">
    <property type="entry name" value="CO_deh_flav_C"/>
    <property type="match status" value="1"/>
</dbReference>
<dbReference type="InterPro" id="IPR016167">
    <property type="entry name" value="FAD-bd_PCMH_sub1"/>
</dbReference>
<keyword evidence="6" id="KW-1185">Reference proteome</keyword>
<dbReference type="Gene3D" id="3.30.390.50">
    <property type="entry name" value="CO dehydrogenase flavoprotein, C-terminal domain"/>
    <property type="match status" value="1"/>
</dbReference>
<evidence type="ECO:0000256" key="3">
    <source>
        <dbReference type="ARBA" id="ARBA00023002"/>
    </source>
</evidence>
<dbReference type="GO" id="GO:0071949">
    <property type="term" value="F:FAD binding"/>
    <property type="evidence" value="ECO:0007669"/>
    <property type="project" value="InterPro"/>
</dbReference>
<dbReference type="SMART" id="SM01092">
    <property type="entry name" value="CO_deh_flav_C"/>
    <property type="match status" value="1"/>
</dbReference>
<evidence type="ECO:0000313" key="5">
    <source>
        <dbReference type="EMBL" id="PTM60759.1"/>
    </source>
</evidence>
<dbReference type="OrthoDB" id="9814706at2"/>
<reference evidence="5 6" key="1">
    <citation type="submission" date="2018-04" db="EMBL/GenBank/DDBJ databases">
        <title>Genomic Encyclopedia of Archaeal and Bacterial Type Strains, Phase II (KMG-II): from individual species to whole genera.</title>
        <authorList>
            <person name="Goeker M."/>
        </authorList>
    </citation>
    <scope>NUCLEOTIDE SEQUENCE [LARGE SCALE GENOMIC DNA]</scope>
    <source>
        <strain evidence="5 6">DSM 25521</strain>
    </source>
</reference>
<dbReference type="PANTHER" id="PTHR42659">
    <property type="entry name" value="XANTHINE DEHYDROGENASE SUBUNIT C-RELATED"/>
    <property type="match status" value="1"/>
</dbReference>
<dbReference type="PANTHER" id="PTHR42659:SF2">
    <property type="entry name" value="XANTHINE DEHYDROGENASE SUBUNIT C-RELATED"/>
    <property type="match status" value="1"/>
</dbReference>
<dbReference type="AlphaFoldDB" id="A0A2T4ZFR2"/>
<accession>A0A2T4ZFR2</accession>
<comment type="caution">
    <text evidence="5">The sequence shown here is derived from an EMBL/GenBank/DDBJ whole genome shotgun (WGS) entry which is preliminary data.</text>
</comment>
<keyword evidence="2" id="KW-0274">FAD</keyword>
<dbReference type="PROSITE" id="PS51387">
    <property type="entry name" value="FAD_PCMH"/>
    <property type="match status" value="1"/>
</dbReference>
<keyword evidence="1" id="KW-0285">Flavoprotein</keyword>
<dbReference type="GO" id="GO:0016491">
    <property type="term" value="F:oxidoreductase activity"/>
    <property type="evidence" value="ECO:0007669"/>
    <property type="project" value="UniProtKB-KW"/>
</dbReference>
<protein>
    <submittedName>
        <fullName evidence="5">CO/xanthine dehydrogenase FAD-binding subunit</fullName>
    </submittedName>
</protein>
<dbReference type="InterPro" id="IPR036683">
    <property type="entry name" value="CO_DH_flav_C_dom_sf"/>
</dbReference>
<dbReference type="InterPro" id="IPR002346">
    <property type="entry name" value="Mopterin_DH_FAD-bd"/>
</dbReference>